<dbReference type="Pfam" id="PF04195">
    <property type="entry name" value="Transposase_28"/>
    <property type="match status" value="1"/>
</dbReference>
<gene>
    <name evidence="4" type="primary">P0668H12.14</name>
</gene>
<dbReference type="PANTHER" id="PTHR33116:SF78">
    <property type="entry name" value="OS12G0587133 PROTEIN"/>
    <property type="match status" value="1"/>
</dbReference>
<name>Q5KQN8_ORYSJ</name>
<feature type="compositionally biased region" description="Basic and acidic residues" evidence="2">
    <location>
        <begin position="1184"/>
        <end position="1203"/>
    </location>
</feature>
<dbReference type="EMBL" id="AC084818">
    <property type="protein sequence ID" value="AAW56933.1"/>
    <property type="molecule type" value="Genomic_DNA"/>
</dbReference>
<dbReference type="Pfam" id="PF00078">
    <property type="entry name" value="RVT_1"/>
    <property type="match status" value="1"/>
</dbReference>
<dbReference type="InterPro" id="IPR036691">
    <property type="entry name" value="Endo/exonu/phosph_ase_sf"/>
</dbReference>
<keyword evidence="1" id="KW-0175">Coiled coil</keyword>
<organism evidence="4 5">
    <name type="scientific">Oryza sativa subsp. japonica</name>
    <name type="common">Rice</name>
    <dbReference type="NCBI Taxonomy" id="39947"/>
    <lineage>
        <taxon>Eukaryota</taxon>
        <taxon>Viridiplantae</taxon>
        <taxon>Streptophyta</taxon>
        <taxon>Embryophyta</taxon>
        <taxon>Tracheophyta</taxon>
        <taxon>Spermatophyta</taxon>
        <taxon>Magnoliopsida</taxon>
        <taxon>Liliopsida</taxon>
        <taxon>Poales</taxon>
        <taxon>Poaceae</taxon>
        <taxon>BOP clade</taxon>
        <taxon>Oryzoideae</taxon>
        <taxon>Oryzeae</taxon>
        <taxon>Oryzinae</taxon>
        <taxon>Oryza</taxon>
        <taxon>Oryza sativa</taxon>
    </lineage>
</organism>
<dbReference type="CDD" id="cd01650">
    <property type="entry name" value="RT_nLTR_like"/>
    <property type="match status" value="1"/>
</dbReference>
<evidence type="ECO:0000313" key="4">
    <source>
        <dbReference type="EMBL" id="AAW56933.1"/>
    </source>
</evidence>
<feature type="region of interest" description="Disordered" evidence="2">
    <location>
        <begin position="123"/>
        <end position="157"/>
    </location>
</feature>
<feature type="compositionally biased region" description="Basic and acidic residues" evidence="2">
    <location>
        <begin position="1223"/>
        <end position="1239"/>
    </location>
</feature>
<dbReference type="PROSITE" id="PS50878">
    <property type="entry name" value="RT_POL"/>
    <property type="match status" value="1"/>
</dbReference>
<evidence type="ECO:0000256" key="2">
    <source>
        <dbReference type="SAM" id="MobiDB-lite"/>
    </source>
</evidence>
<feature type="region of interest" description="Disordered" evidence="2">
    <location>
        <begin position="1158"/>
        <end position="1210"/>
    </location>
</feature>
<protein>
    <recommendedName>
        <fullName evidence="3">Reverse transcriptase domain-containing protein</fullName>
    </recommendedName>
</protein>
<dbReference type="Gene3D" id="3.60.10.10">
    <property type="entry name" value="Endonuclease/exonuclease/phosphatase"/>
    <property type="match status" value="1"/>
</dbReference>
<sequence>MDRVCSFGANRFDLNSLVEDSQLTSVCVLPLFYLLVYFDDVPQESQDGPDWRFFGPNRVYCRRRELQGPRPFPLQPSGSGLEERTSPSSGPALQPGQPLSASVAAAMSEADSAGDIHPWEEASAAKTPLSPSSLHTAMGATRRDEKTRRRRQREQESKLAVLDQRLQNQSCGPVLDCADFIPADGTRGGLFTAWRSDLFSVSCLHKGRLTNVYGPQSDGDKILFLEELLVVGDFNLLASEGDKNNGNVNRRLINKFRQTIDVLELREVYQFRRRYTWSSEQEQPTLTKIDKVLINGEWEEIFQDAHLQALSSSASDHCPLLLACDNMMHRPRKYKFESFWTKLDGFEEVVRQAWAAAPSGSNSVSSLHLKLKSTATSLRSWGARRINELRQQLAVAHEIILQLDKAQDDRLLSAEERSLRATLKGRCLALASLEHIRLRQRARLLFLKHSGTTAQFFRLKINARRRKKAIPTLCHDGVYATTEEDKLQAAYNYFLNILGTPSIILLPKKEDPNQLTDFCPISLIHSFAKILTKILALRLAPRMDELIGPAQSAFIRRRRIQENFLYVHGVVKKLHRSKTPAMLLKIDIAKAFDTVSWEFLLELLRHLGFGARWRDCVSALLFTSSTTVTINGRDTQRIKLARGLRQGDPLSPLLFVIVMEAFAALCSTAASRGVLSPLATGSLPLRASIYADDAIIFFHPSRRDALMIHFILKLMGDATGLVSNLAKSSLTLIHCTDVQIEEVTEVLTCPIKQLPIVYLGLPLSVRKPTKVQIQLMMDRLAKNLAGWKPKLLSPDARLALIKHVLMALPLYFMSVLELPAWAINEIEKKCWGFIWKGDEDAAGSCSLVAWEKLCLSIEQGGLGIRNLRLMGIALRTRWIWLCRAEPECSWTRIAPLADRKSLHCFAASSKVLLGNGASTSFWCDSLLPDGGSVQYRFPILFSFVKLSDITRQAGLPRRFMPESATGREVVALGEGRPAPHYPGRSVFFLSFAMAGLVPPFSSFFMDVLELYNLQMAHLTPNAVMTLAIFAHLCEMFIGVRPSLRLFRWFFTVQPVSPPSVVGGCYFQPRGPVLNRYIPCVLRKKWDDWKSDWFYTPLADEARLRLPSQPPAQASSWRAPVDLGDGYDAVLDRLAGLRSQGLTGAMVYGDYLRRRIAPLQREIPSRPSRHSKSGRSEAEETATAEARRRGADRREAADRLREAEEAAQEAVRARQAEEAAWEEARLRRAEESVRETEAARVRRAACQVPDPTPPEATTTSEAAHDEAAGAPLGPDPSGDAWGEPASGNAPESGTSIGGPSRAAPTPRRLSPLPSAAPLSAEPLLQALAAANTTVLDGLRAQMEVLQAERAEVDAAWARVEEGRRSVEAMVEAGRKAHRRHASELEARRRDLAEIAREVEDERETALIATAVFNAVRDDLCLLYGSQAAELEKKLDASRQREEALEARATVLEERARALDTKERELAGREAAVAIREATLAAHEAACAEEESALRLREDELTEQERALEEAEAAAQRREELARLNLEGARAERAALDQRAAEFEARAKELDARACSGGAAAGDGDLAARLAAAEHTITELQGALDSSAGEVEALRLAGEVGPGMLRDAVSRLDRAGRQVGLWGGRTMKYAANQGGLAQRLSEMAGTLQRLPEELEEAIKSSSRDLARGAVELALASYQARNPDFSPWAALEEFPPGTEDGARARVRDAADHIVHSFEGTAPRLAFALDSDEEGGDDGADDSDDEADGPGASE</sequence>
<feature type="coiled-coil region" evidence="1">
    <location>
        <begin position="1492"/>
        <end position="1551"/>
    </location>
</feature>
<evidence type="ECO:0000256" key="1">
    <source>
        <dbReference type="SAM" id="Coils"/>
    </source>
</evidence>
<feature type="region of interest" description="Disordered" evidence="2">
    <location>
        <begin position="1718"/>
        <end position="1750"/>
    </location>
</feature>
<feature type="region of interest" description="Disordered" evidence="2">
    <location>
        <begin position="66"/>
        <end position="111"/>
    </location>
</feature>
<dbReference type="SUPFAM" id="SSF56672">
    <property type="entry name" value="DNA/RNA polymerases"/>
    <property type="match status" value="1"/>
</dbReference>
<feature type="coiled-coil region" evidence="1">
    <location>
        <begin position="1380"/>
        <end position="1460"/>
    </location>
</feature>
<dbReference type="InterPro" id="IPR043502">
    <property type="entry name" value="DNA/RNA_pol_sf"/>
</dbReference>
<dbReference type="SUPFAM" id="SSF56219">
    <property type="entry name" value="DNase I-like"/>
    <property type="match status" value="1"/>
</dbReference>
<evidence type="ECO:0000259" key="3">
    <source>
        <dbReference type="PROSITE" id="PS50878"/>
    </source>
</evidence>
<feature type="region of interest" description="Disordered" evidence="2">
    <location>
        <begin position="1223"/>
        <end position="1314"/>
    </location>
</feature>
<dbReference type="InterPro" id="IPR007321">
    <property type="entry name" value="Transposase_28"/>
</dbReference>
<reference evidence="5" key="2">
    <citation type="journal article" date="2008" name="Nucleic Acids Res.">
        <title>The rice annotation project database (RAP-DB): 2008 update.</title>
        <authorList>
            <consortium name="The rice annotation project (RAP)"/>
        </authorList>
    </citation>
    <scope>GENOME REANNOTATION</scope>
    <source>
        <strain evidence="5">cv. Nipponbare</strain>
    </source>
</reference>
<evidence type="ECO:0000313" key="5">
    <source>
        <dbReference type="Proteomes" id="UP000000763"/>
    </source>
</evidence>
<feature type="compositionally biased region" description="Acidic residues" evidence="2">
    <location>
        <begin position="1726"/>
        <end position="1744"/>
    </location>
</feature>
<feature type="compositionally biased region" description="Basic and acidic residues" evidence="2">
    <location>
        <begin position="141"/>
        <end position="157"/>
    </location>
</feature>
<dbReference type="PANTHER" id="PTHR33116">
    <property type="entry name" value="REVERSE TRANSCRIPTASE ZINC-BINDING DOMAIN-CONTAINING PROTEIN-RELATED-RELATED"/>
    <property type="match status" value="1"/>
</dbReference>
<dbReference type="Proteomes" id="UP000000763">
    <property type="component" value="Chromosome 5"/>
</dbReference>
<feature type="domain" description="Reverse transcriptase" evidence="3">
    <location>
        <begin position="487"/>
        <end position="763"/>
    </location>
</feature>
<proteinExistence type="predicted"/>
<reference evidence="5" key="1">
    <citation type="journal article" date="2005" name="Nature">
        <title>The map-based sequence of the rice genome.</title>
        <authorList>
            <consortium name="International rice genome sequencing project (IRGSP)"/>
            <person name="Matsumoto T."/>
            <person name="Wu J."/>
            <person name="Kanamori H."/>
            <person name="Katayose Y."/>
            <person name="Fujisawa M."/>
            <person name="Namiki N."/>
            <person name="Mizuno H."/>
            <person name="Yamamoto K."/>
            <person name="Antonio B.A."/>
            <person name="Baba T."/>
            <person name="Sakata K."/>
            <person name="Nagamura Y."/>
            <person name="Aoki H."/>
            <person name="Arikawa K."/>
            <person name="Arita K."/>
            <person name="Bito T."/>
            <person name="Chiden Y."/>
            <person name="Fujitsuka N."/>
            <person name="Fukunaka R."/>
            <person name="Hamada M."/>
            <person name="Harada C."/>
            <person name="Hayashi A."/>
            <person name="Hijishita S."/>
            <person name="Honda M."/>
            <person name="Hosokawa S."/>
            <person name="Ichikawa Y."/>
            <person name="Idonuma A."/>
            <person name="Iijima M."/>
            <person name="Ikeda M."/>
            <person name="Ikeno M."/>
            <person name="Ito K."/>
            <person name="Ito S."/>
            <person name="Ito T."/>
            <person name="Ito Y."/>
            <person name="Ito Y."/>
            <person name="Iwabuchi A."/>
            <person name="Kamiya K."/>
            <person name="Karasawa W."/>
            <person name="Kurita K."/>
            <person name="Katagiri S."/>
            <person name="Kikuta A."/>
            <person name="Kobayashi H."/>
            <person name="Kobayashi N."/>
            <person name="Machita K."/>
            <person name="Maehara T."/>
            <person name="Masukawa M."/>
            <person name="Mizubayashi T."/>
            <person name="Mukai Y."/>
            <person name="Nagasaki H."/>
            <person name="Nagata Y."/>
            <person name="Naito S."/>
            <person name="Nakashima M."/>
            <person name="Nakama Y."/>
            <person name="Nakamichi Y."/>
            <person name="Nakamura M."/>
            <person name="Meguro A."/>
            <person name="Negishi M."/>
            <person name="Ohta I."/>
            <person name="Ohta T."/>
            <person name="Okamoto M."/>
            <person name="Ono N."/>
            <person name="Saji S."/>
            <person name="Sakaguchi M."/>
            <person name="Sakai K."/>
            <person name="Shibata M."/>
            <person name="Shimokawa T."/>
            <person name="Song J."/>
            <person name="Takazaki Y."/>
            <person name="Terasawa K."/>
            <person name="Tsugane M."/>
            <person name="Tsuji K."/>
            <person name="Ueda S."/>
            <person name="Waki K."/>
            <person name="Yamagata H."/>
            <person name="Yamamoto M."/>
            <person name="Yamamoto S."/>
            <person name="Yamane H."/>
            <person name="Yoshiki S."/>
            <person name="Yoshihara R."/>
            <person name="Yukawa K."/>
            <person name="Zhong H."/>
            <person name="Yano M."/>
            <person name="Yuan Q."/>
            <person name="Ouyang S."/>
            <person name="Liu J."/>
            <person name="Jones K.M."/>
            <person name="Gansberger K."/>
            <person name="Moffat K."/>
            <person name="Hill J."/>
            <person name="Bera J."/>
            <person name="Fadrosh D."/>
            <person name="Jin S."/>
            <person name="Johri S."/>
            <person name="Kim M."/>
            <person name="Overton L."/>
            <person name="Reardon M."/>
            <person name="Tsitrin T."/>
            <person name="Vuong H."/>
            <person name="Weaver B."/>
            <person name="Ciecko A."/>
            <person name="Tallon L."/>
            <person name="Jackson J."/>
            <person name="Pai G."/>
            <person name="Aken S.V."/>
            <person name="Utterback T."/>
            <person name="Reidmuller S."/>
            <person name="Feldblyum T."/>
            <person name="Hsiao J."/>
            <person name="Zismann V."/>
            <person name="Iobst S."/>
            <person name="de Vazeille A.R."/>
            <person name="Buell C.R."/>
            <person name="Ying K."/>
            <person name="Li Y."/>
            <person name="Lu T."/>
            <person name="Huang Y."/>
            <person name="Zhao Q."/>
            <person name="Feng Q."/>
            <person name="Zhang L."/>
            <person name="Zhu J."/>
            <person name="Weng Q."/>
            <person name="Mu J."/>
            <person name="Lu Y."/>
            <person name="Fan D."/>
            <person name="Liu Y."/>
            <person name="Guan J."/>
            <person name="Zhang Y."/>
            <person name="Yu S."/>
            <person name="Liu X."/>
            <person name="Zhang Y."/>
            <person name="Hong G."/>
            <person name="Han B."/>
            <person name="Choisne N."/>
            <person name="Demange N."/>
            <person name="Orjeda G."/>
            <person name="Samain S."/>
            <person name="Cattolico L."/>
            <person name="Pelletier E."/>
            <person name="Couloux A."/>
            <person name="Segurens B."/>
            <person name="Wincker P."/>
            <person name="D'Hont A."/>
            <person name="Scarpelli C."/>
            <person name="Weissenbach J."/>
            <person name="Salanoubat M."/>
            <person name="Quetier F."/>
            <person name="Yu Y."/>
            <person name="Kim H.R."/>
            <person name="Rambo T."/>
            <person name="Currie J."/>
            <person name="Collura K."/>
            <person name="Luo M."/>
            <person name="Yang T."/>
            <person name="Ammiraju J.S.S."/>
            <person name="Engler F."/>
            <person name="Soderlund C."/>
            <person name="Wing R.A."/>
            <person name="Palmer L.E."/>
            <person name="de la Bastide M."/>
            <person name="Spiegel L."/>
            <person name="Nascimento L."/>
            <person name="Zutavern T."/>
            <person name="O'Shaughnessy A."/>
            <person name="Dike S."/>
            <person name="Dedhia N."/>
            <person name="Preston R."/>
            <person name="Balija V."/>
            <person name="McCombie W.R."/>
            <person name="Chow T."/>
            <person name="Chen H."/>
            <person name="Chung M."/>
            <person name="Chen C."/>
            <person name="Shaw J."/>
            <person name="Wu H."/>
            <person name="Hsiao K."/>
            <person name="Chao Y."/>
            <person name="Chu M."/>
            <person name="Cheng C."/>
            <person name="Hour A."/>
            <person name="Lee P."/>
            <person name="Lin S."/>
            <person name="Lin Y."/>
            <person name="Liou J."/>
            <person name="Liu S."/>
            <person name="Hsing Y."/>
            <person name="Raghuvanshi S."/>
            <person name="Mohanty A."/>
            <person name="Bharti A.K."/>
            <person name="Gaur A."/>
            <person name="Gupta V."/>
            <person name="Kumar D."/>
            <person name="Ravi V."/>
            <person name="Vij S."/>
            <person name="Kapur A."/>
            <person name="Khurana P."/>
            <person name="Khurana P."/>
            <person name="Khurana J.P."/>
            <person name="Tyagi A.K."/>
            <person name="Gaikwad K."/>
            <person name="Singh A."/>
            <person name="Dalal V."/>
            <person name="Srivastava S."/>
            <person name="Dixit A."/>
            <person name="Pal A.K."/>
            <person name="Ghazi I.A."/>
            <person name="Yadav M."/>
            <person name="Pandit A."/>
            <person name="Bhargava A."/>
            <person name="Sureshbabu K."/>
            <person name="Batra K."/>
            <person name="Sharma T.R."/>
            <person name="Mohapatra T."/>
            <person name="Singh N.K."/>
            <person name="Messing J."/>
            <person name="Nelson A.B."/>
            <person name="Fuks G."/>
            <person name="Kavchok S."/>
            <person name="Keizer G."/>
            <person name="Linton E."/>
            <person name="Llaca V."/>
            <person name="Song R."/>
            <person name="Tanyolac B."/>
            <person name="Young S."/>
            <person name="Ho-Il K."/>
            <person name="Hahn J.H."/>
            <person name="Sangsakoo G."/>
            <person name="Vanavichit A."/>
            <person name="de Mattos Luiz.A.T."/>
            <person name="Zimmer P.D."/>
            <person name="Malone G."/>
            <person name="Dellagostin O."/>
            <person name="de Oliveira A.C."/>
            <person name="Bevan M."/>
            <person name="Bancroft I."/>
            <person name="Minx P."/>
            <person name="Cordum H."/>
            <person name="Wilson R."/>
            <person name="Cheng Z."/>
            <person name="Jin W."/>
            <person name="Jiang J."/>
            <person name="Leong S.A."/>
            <person name="Iwama H."/>
            <person name="Gojobori T."/>
            <person name="Itoh T."/>
            <person name="Niimura Y."/>
            <person name="Fujii Y."/>
            <person name="Habara T."/>
            <person name="Sakai H."/>
            <person name="Sato Y."/>
            <person name="Wilson G."/>
            <person name="Kumar K."/>
            <person name="McCouch S."/>
            <person name="Juretic N."/>
            <person name="Hoen D."/>
            <person name="Wright S."/>
            <person name="Bruskiewich R."/>
            <person name="Bureau T."/>
            <person name="Miyao A."/>
            <person name="Hirochika H."/>
            <person name="Nishikawa T."/>
            <person name="Kadowaki K."/>
            <person name="Sugiura M."/>
            <person name="Burr B."/>
            <person name="Sasaki T."/>
        </authorList>
    </citation>
    <scope>NUCLEOTIDE SEQUENCE [LARGE SCALE GENOMIC DNA]</scope>
    <source>
        <strain evidence="5">cv. Nipponbare</strain>
    </source>
</reference>
<dbReference type="InterPro" id="IPR000477">
    <property type="entry name" value="RT_dom"/>
</dbReference>
<accession>Q5KQN8</accession>